<proteinExistence type="predicted"/>
<reference evidence="1" key="1">
    <citation type="submission" date="2022-08" db="EMBL/GenBank/DDBJ databases">
        <title>The genomic sequence of strain Paenibacillus sp. SCIV0701.</title>
        <authorList>
            <person name="Zhao H."/>
        </authorList>
    </citation>
    <scope>NUCLEOTIDE SEQUENCE</scope>
    <source>
        <strain evidence="1">SCIV0701</strain>
    </source>
</reference>
<dbReference type="Proteomes" id="UP001141950">
    <property type="component" value="Unassembled WGS sequence"/>
</dbReference>
<protein>
    <submittedName>
        <fullName evidence="1">DNA sulfur modification protein DndE</fullName>
    </submittedName>
</protein>
<dbReference type="EMBL" id="JANIPJ010000011">
    <property type="protein sequence ID" value="MCR2805390.1"/>
    <property type="molecule type" value="Genomic_DNA"/>
</dbReference>
<dbReference type="AlphaFoldDB" id="A0A9X2MS80"/>
<dbReference type="NCBIfam" id="TIGR03184">
    <property type="entry name" value="DNA_S_dndE"/>
    <property type="match status" value="1"/>
</dbReference>
<evidence type="ECO:0000313" key="2">
    <source>
        <dbReference type="Proteomes" id="UP001141950"/>
    </source>
</evidence>
<dbReference type="Gene3D" id="1.10.1220.160">
    <property type="entry name" value="DNA sulphur modification protein DndE"/>
    <property type="match status" value="1"/>
</dbReference>
<name>A0A9X2MS80_9BACL</name>
<sequence>MRLRTSKKAEETLKTLQSLLHLQPNVLIRLAVAMSLNDGEAVDETENTDTSGLELNRATLTGDFDSVFKVLVTEHANRQLEDDEYFPRLFKAHMERGLDMLQDEYQYAGNYGKFIMQLASLGEAV</sequence>
<organism evidence="1 2">
    <name type="scientific">Paenibacillus soyae</name>
    <dbReference type="NCBI Taxonomy" id="2969249"/>
    <lineage>
        <taxon>Bacteria</taxon>
        <taxon>Bacillati</taxon>
        <taxon>Bacillota</taxon>
        <taxon>Bacilli</taxon>
        <taxon>Bacillales</taxon>
        <taxon>Paenibacillaceae</taxon>
        <taxon>Paenibacillus</taxon>
    </lineage>
</organism>
<keyword evidence="2" id="KW-1185">Reference proteome</keyword>
<dbReference type="InterPro" id="IPR014969">
    <property type="entry name" value="DNA_S_DndE"/>
</dbReference>
<dbReference type="Pfam" id="PF08870">
    <property type="entry name" value="DndE"/>
    <property type="match status" value="1"/>
</dbReference>
<dbReference type="RefSeq" id="WP_257447766.1">
    <property type="nucleotide sequence ID" value="NZ_JANIPJ010000011.1"/>
</dbReference>
<dbReference type="InterPro" id="IPR038472">
    <property type="entry name" value="DndE_sf"/>
</dbReference>
<evidence type="ECO:0000313" key="1">
    <source>
        <dbReference type="EMBL" id="MCR2805390.1"/>
    </source>
</evidence>
<accession>A0A9X2MS80</accession>
<gene>
    <name evidence="1" type="primary">dndE</name>
    <name evidence="1" type="ORF">NQZ67_16000</name>
</gene>
<comment type="caution">
    <text evidence="1">The sequence shown here is derived from an EMBL/GenBank/DDBJ whole genome shotgun (WGS) entry which is preliminary data.</text>
</comment>